<sequence>MIPTLEEGISLTLMILVAPTAISVLTMVGTYLKARREADREREMICEAFQIKSAFDGARENAVSAPAENKTERTEPMSTRKPILLWMPSPLAYFWIFLFSSCVMLGVDFVLSATTDIELGWWVYPIAVVPTAAVGMLVHHRKVNLVRNAVIEQQNQQLALEAEGARESFDWQHELWMADPGQYVRRVGEGTLQEWREEREIEKKQREAEKKSMAQLVSEIEDLIAETAADAVVADHAREELKGLTERGDKNMLFSFKFRLEAEVRKQRREKLHRVNQAQKLESKSPGSKYCERCETKTLPVAGMRENCSRCGWIYGRSVRQALAPHKVGDDVALESVELAQKRIQKQLFEAQDTKNQASLANLRAKLDSLDKMAEEIRKEVGVKPLRGIEAVQSPPNTLCRCEMCGVDRRRSEMQSIRTVGKGHRVFVVCSDTCALEAHWR</sequence>
<dbReference type="GeneID" id="64766039"/>
<feature type="transmembrane region" description="Helical" evidence="2">
    <location>
        <begin position="12"/>
        <end position="32"/>
    </location>
</feature>
<keyword evidence="2" id="KW-0812">Transmembrane</keyword>
<reference evidence="3 4" key="1">
    <citation type="submission" date="2019-05" db="EMBL/GenBank/DDBJ databases">
        <authorList>
            <person name="Pope W.H."/>
            <person name="Garlena R.A."/>
            <person name="Russell D.A."/>
            <person name="Jacobs-Sera D."/>
            <person name="Hatfull G.F."/>
        </authorList>
    </citation>
    <scope>NUCLEOTIDE SEQUENCE [LARGE SCALE GENOMIC DNA]</scope>
</reference>
<keyword evidence="2" id="KW-0472">Membrane</keyword>
<keyword evidence="2" id="KW-1133">Transmembrane helix</keyword>
<evidence type="ECO:0000313" key="4">
    <source>
        <dbReference type="Proteomes" id="UP000318375"/>
    </source>
</evidence>
<name>A0A4Y6EIE3_9CAUD</name>
<feature type="transmembrane region" description="Helical" evidence="2">
    <location>
        <begin position="119"/>
        <end position="138"/>
    </location>
</feature>
<feature type="transmembrane region" description="Helical" evidence="2">
    <location>
        <begin position="83"/>
        <end position="107"/>
    </location>
</feature>
<evidence type="ECO:0000256" key="1">
    <source>
        <dbReference type="SAM" id="Coils"/>
    </source>
</evidence>
<proteinExistence type="predicted"/>
<protein>
    <submittedName>
        <fullName evidence="3">Uncharacterized protein</fullName>
    </submittedName>
</protein>
<feature type="coiled-coil region" evidence="1">
    <location>
        <begin position="192"/>
        <end position="226"/>
    </location>
</feature>
<dbReference type="EMBL" id="MK977695">
    <property type="protein sequence ID" value="QDF18508.1"/>
    <property type="molecule type" value="Genomic_DNA"/>
</dbReference>
<accession>A0A4Y6EIE3</accession>
<evidence type="ECO:0000256" key="2">
    <source>
        <dbReference type="SAM" id="Phobius"/>
    </source>
</evidence>
<keyword evidence="1" id="KW-0175">Coiled coil</keyword>
<keyword evidence="4" id="KW-1185">Reference proteome</keyword>
<dbReference type="Proteomes" id="UP000318375">
    <property type="component" value="Segment"/>
</dbReference>
<dbReference type="KEGG" id="vg:64766039"/>
<dbReference type="RefSeq" id="YP_010058810.1">
    <property type="nucleotide sequence ID" value="NC_054723.1"/>
</dbReference>
<gene>
    <name evidence="3" type="primary">21</name>
    <name evidence="3" type="ORF">SEA_PUPPER_21</name>
</gene>
<evidence type="ECO:0000313" key="3">
    <source>
        <dbReference type="EMBL" id="QDF18508.1"/>
    </source>
</evidence>
<organism evidence="3 4">
    <name type="scientific">Gordonia phage Pupper</name>
    <dbReference type="NCBI Taxonomy" id="2571249"/>
    <lineage>
        <taxon>Viruses</taxon>
        <taxon>Duplodnaviria</taxon>
        <taxon>Heunggongvirae</taxon>
        <taxon>Uroviricota</taxon>
        <taxon>Caudoviricetes</taxon>
        <taxon>Puppervirus</taxon>
        <taxon>Puppervirus Pupper</taxon>
    </lineage>
</organism>